<dbReference type="PANTHER" id="PTHR30399:SF1">
    <property type="entry name" value="UTP PYROPHOSPHATASE"/>
    <property type="match status" value="1"/>
</dbReference>
<reference evidence="2 3" key="1">
    <citation type="submission" date="2021-05" db="EMBL/GenBank/DDBJ databases">
        <title>The draft genome of Geobacter chapellei DSM 13688.</title>
        <authorList>
            <person name="Xu Z."/>
            <person name="Masuda Y."/>
            <person name="Itoh H."/>
            <person name="Senoo K."/>
        </authorList>
    </citation>
    <scope>NUCLEOTIDE SEQUENCE [LARGE SCALE GENOMIC DNA]</scope>
    <source>
        <strain evidence="2 3">DSM 13688</strain>
    </source>
</reference>
<evidence type="ECO:0000259" key="1">
    <source>
        <dbReference type="Pfam" id="PF01863"/>
    </source>
</evidence>
<sequence>MAVSNSRYIEIDGITIELVRKRIKNLHIRVSPPSGHVRVAAPTRMSSETIRQAVVERLEWIRKHQTRFANLEPQTPLEFMTGEIHHFMGKPYRLNVLHKAGSGAAGILKHDTIDLHVQEGSDAAWRERVLYEWYRCRLKEQIPELLSKWEQIIGVKVATWGVKRMKTRWGTCNIKHRRIWLNLELARKPVHCLEYIIAHELTHLHERLHNNRFHGLMDRYVPLWRQYKEELKR</sequence>
<dbReference type="InterPro" id="IPR053136">
    <property type="entry name" value="UTP_pyrophosphatase-like"/>
</dbReference>
<accession>A0ABS5U3H8</accession>
<dbReference type="EMBL" id="JAHDYS010000001">
    <property type="protein sequence ID" value="MBT1070215.1"/>
    <property type="molecule type" value="Genomic_DNA"/>
</dbReference>
<organism evidence="2 3">
    <name type="scientific">Pelotalea chapellei</name>
    <dbReference type="NCBI Taxonomy" id="44671"/>
    <lineage>
        <taxon>Bacteria</taxon>
        <taxon>Pseudomonadati</taxon>
        <taxon>Thermodesulfobacteriota</taxon>
        <taxon>Desulfuromonadia</taxon>
        <taxon>Geobacterales</taxon>
        <taxon>Geobacteraceae</taxon>
        <taxon>Pelotalea</taxon>
    </lineage>
</organism>
<evidence type="ECO:0000313" key="3">
    <source>
        <dbReference type="Proteomes" id="UP000784128"/>
    </source>
</evidence>
<dbReference type="CDD" id="cd07344">
    <property type="entry name" value="M48_yhfN_like"/>
    <property type="match status" value="1"/>
</dbReference>
<name>A0ABS5U3H8_9BACT</name>
<keyword evidence="3" id="KW-1185">Reference proteome</keyword>
<dbReference type="RefSeq" id="WP_214295930.1">
    <property type="nucleotide sequence ID" value="NZ_JAHDYS010000001.1"/>
</dbReference>
<dbReference type="Gene3D" id="3.30.2010.10">
    <property type="entry name" value="Metalloproteases ('zincins'), catalytic domain"/>
    <property type="match status" value="1"/>
</dbReference>
<comment type="caution">
    <text evidence="2">The sequence shown here is derived from an EMBL/GenBank/DDBJ whole genome shotgun (WGS) entry which is preliminary data.</text>
</comment>
<gene>
    <name evidence="2" type="ORF">KJB30_00275</name>
</gene>
<dbReference type="PANTHER" id="PTHR30399">
    <property type="entry name" value="UNCHARACTERIZED PROTEIN YGJP"/>
    <property type="match status" value="1"/>
</dbReference>
<dbReference type="Pfam" id="PF01863">
    <property type="entry name" value="YgjP-like"/>
    <property type="match status" value="1"/>
</dbReference>
<proteinExistence type="predicted"/>
<feature type="domain" description="YgjP-like metallopeptidase" evidence="1">
    <location>
        <begin position="27"/>
        <end position="233"/>
    </location>
</feature>
<dbReference type="InterPro" id="IPR002725">
    <property type="entry name" value="YgjP-like_metallopeptidase"/>
</dbReference>
<protein>
    <submittedName>
        <fullName evidence="2">M48 family metallopeptidase</fullName>
    </submittedName>
</protein>
<dbReference type="Proteomes" id="UP000784128">
    <property type="component" value="Unassembled WGS sequence"/>
</dbReference>
<evidence type="ECO:0000313" key="2">
    <source>
        <dbReference type="EMBL" id="MBT1070215.1"/>
    </source>
</evidence>